<dbReference type="PRINTS" id="PR00103">
    <property type="entry name" value="CAMPKINASE"/>
</dbReference>
<dbReference type="Gene3D" id="2.60.120.10">
    <property type="entry name" value="Jelly Rolls"/>
    <property type="match status" value="1"/>
</dbReference>
<dbReference type="InterPro" id="IPR000595">
    <property type="entry name" value="cNMP-bd_dom"/>
</dbReference>
<evidence type="ECO:0000256" key="2">
    <source>
        <dbReference type="ARBA" id="ARBA00022566"/>
    </source>
</evidence>
<dbReference type="Pfam" id="PF00027">
    <property type="entry name" value="cNMP_binding"/>
    <property type="match status" value="1"/>
</dbReference>
<evidence type="ECO:0000313" key="5">
    <source>
        <dbReference type="EMBL" id="CAD7665768.1"/>
    </source>
</evidence>
<dbReference type="InterPro" id="IPR018488">
    <property type="entry name" value="cNMP-bd_CS"/>
</dbReference>
<gene>
    <name evidence="5" type="ORF">ONB1V03_LOCUS22325</name>
</gene>
<evidence type="ECO:0000256" key="1">
    <source>
        <dbReference type="ARBA" id="ARBA00005753"/>
    </source>
</evidence>
<dbReference type="GO" id="GO:0005952">
    <property type="term" value="C:cAMP-dependent protein kinase complex"/>
    <property type="evidence" value="ECO:0007669"/>
    <property type="project" value="InterPro"/>
</dbReference>
<evidence type="ECO:0000259" key="4">
    <source>
        <dbReference type="PROSITE" id="PS50042"/>
    </source>
</evidence>
<proteinExistence type="inferred from homology"/>
<keyword evidence="2" id="KW-0116">cAMP-binding</keyword>
<evidence type="ECO:0000313" key="6">
    <source>
        <dbReference type="Proteomes" id="UP000728032"/>
    </source>
</evidence>
<dbReference type="Proteomes" id="UP000728032">
    <property type="component" value="Unassembled WGS sequence"/>
</dbReference>
<accession>A0A7R9MSR5</accession>
<protein>
    <recommendedName>
        <fullName evidence="4">Cyclic nucleotide-binding domain-containing protein</fullName>
    </recommendedName>
</protein>
<dbReference type="GO" id="GO:0004862">
    <property type="term" value="F:cAMP-dependent protein kinase inhibitor activity"/>
    <property type="evidence" value="ECO:0007669"/>
    <property type="project" value="TreeGrafter"/>
</dbReference>
<dbReference type="PROSITE" id="PS00889">
    <property type="entry name" value="CNMP_BINDING_2"/>
    <property type="match status" value="1"/>
</dbReference>
<evidence type="ECO:0000256" key="3">
    <source>
        <dbReference type="ARBA" id="ARBA00023149"/>
    </source>
</evidence>
<dbReference type="SUPFAM" id="SSF51206">
    <property type="entry name" value="cAMP-binding domain-like"/>
    <property type="match status" value="1"/>
</dbReference>
<keyword evidence="6" id="KW-1185">Reference proteome</keyword>
<comment type="similarity">
    <text evidence="1">Belongs to the cAMP-dependent kinase regulatory chain family.</text>
</comment>
<name>A0A7R9MSR5_9ACAR</name>
<dbReference type="GO" id="GO:0005829">
    <property type="term" value="C:cytosol"/>
    <property type="evidence" value="ECO:0007669"/>
    <property type="project" value="TreeGrafter"/>
</dbReference>
<keyword evidence="2" id="KW-0547">Nucleotide-binding</keyword>
<dbReference type="InterPro" id="IPR050503">
    <property type="entry name" value="cAMP-dep_PK_reg_su-like"/>
</dbReference>
<dbReference type="PANTHER" id="PTHR11635:SF152">
    <property type="entry name" value="CAMP-DEPENDENT PROTEIN KINASE TYPE I REGULATORY SUBUNIT-RELATED"/>
    <property type="match status" value="1"/>
</dbReference>
<dbReference type="AlphaFoldDB" id="A0A7R9MSR5"/>
<dbReference type="InterPro" id="IPR014710">
    <property type="entry name" value="RmlC-like_jellyroll"/>
</dbReference>
<keyword evidence="3" id="KW-0114">cAMP</keyword>
<dbReference type="EMBL" id="OC963965">
    <property type="protein sequence ID" value="CAD7665768.1"/>
    <property type="molecule type" value="Genomic_DNA"/>
</dbReference>
<dbReference type="CDD" id="cd00038">
    <property type="entry name" value="CAP_ED"/>
    <property type="match status" value="1"/>
</dbReference>
<dbReference type="GO" id="GO:0034236">
    <property type="term" value="F:protein kinase A catalytic subunit binding"/>
    <property type="evidence" value="ECO:0007669"/>
    <property type="project" value="TreeGrafter"/>
</dbReference>
<sequence length="100" mass="11438">MYFVQEGIVRIIKITEEGHEQELSRLEKGGYFGELALITHRPRAASAYALSAEVKLAFLDVHAFERLLGPVMDIMKRNFNHYEDQLVKIFGSKSNVADLR</sequence>
<dbReference type="EMBL" id="CAJPVJ010049140">
    <property type="protein sequence ID" value="CAG2182904.1"/>
    <property type="molecule type" value="Genomic_DNA"/>
</dbReference>
<dbReference type="PROSITE" id="PS50042">
    <property type="entry name" value="CNMP_BINDING_3"/>
    <property type="match status" value="1"/>
</dbReference>
<reference evidence="5" key="1">
    <citation type="submission" date="2020-11" db="EMBL/GenBank/DDBJ databases">
        <authorList>
            <person name="Tran Van P."/>
        </authorList>
    </citation>
    <scope>NUCLEOTIDE SEQUENCE</scope>
</reference>
<feature type="domain" description="Cyclic nucleotide-binding" evidence="4">
    <location>
        <begin position="1"/>
        <end position="85"/>
    </location>
</feature>
<dbReference type="OrthoDB" id="417078at2759"/>
<dbReference type="PANTHER" id="PTHR11635">
    <property type="entry name" value="CAMP-DEPENDENT PROTEIN KINASE REGULATORY CHAIN"/>
    <property type="match status" value="1"/>
</dbReference>
<organism evidence="5">
    <name type="scientific">Oppiella nova</name>
    <dbReference type="NCBI Taxonomy" id="334625"/>
    <lineage>
        <taxon>Eukaryota</taxon>
        <taxon>Metazoa</taxon>
        <taxon>Ecdysozoa</taxon>
        <taxon>Arthropoda</taxon>
        <taxon>Chelicerata</taxon>
        <taxon>Arachnida</taxon>
        <taxon>Acari</taxon>
        <taxon>Acariformes</taxon>
        <taxon>Sarcoptiformes</taxon>
        <taxon>Oribatida</taxon>
        <taxon>Brachypylina</taxon>
        <taxon>Oppioidea</taxon>
        <taxon>Oppiidae</taxon>
        <taxon>Oppiella</taxon>
    </lineage>
</organism>
<dbReference type="GO" id="GO:0030552">
    <property type="term" value="F:cAMP binding"/>
    <property type="evidence" value="ECO:0007669"/>
    <property type="project" value="UniProtKB-KW"/>
</dbReference>
<dbReference type="InterPro" id="IPR018490">
    <property type="entry name" value="cNMP-bd_dom_sf"/>
</dbReference>